<dbReference type="PANTHER" id="PTHR48051:SF54">
    <property type="entry name" value="LEUCINE-RICH REPEAT-CONTAINING PROTEIN"/>
    <property type="match status" value="1"/>
</dbReference>
<dbReference type="PANTHER" id="PTHR48051">
    <property type="match status" value="1"/>
</dbReference>
<sequence>MATRFVVQAPVPAVDSVLTLRTLDLSVNSLKQLPSLAPLSRLKTLKLQGNKLVALPDLTCLPALLDLNAARNELGLGGDAVPCLPTTLSKLDLSSNKLSQVPAALAAGLPALQICNLSSNAITSLAGLGGLPALEELLADDNQIAVIEPSIRELRRLKTLSLRSNCIGSDLSRGQPLAQELFECTAVVVLNLEGNVITKTQLLDMQGVSKFMERRERSKDKSLAGGALLNFSLCGLD</sequence>
<keyword evidence="1" id="KW-0433">Leucine-rich repeat</keyword>
<dbReference type="InterPro" id="IPR050216">
    <property type="entry name" value="LRR_domain-containing"/>
</dbReference>
<dbReference type="GO" id="GO:0005737">
    <property type="term" value="C:cytoplasm"/>
    <property type="evidence" value="ECO:0007669"/>
    <property type="project" value="TreeGrafter"/>
</dbReference>
<keyword evidence="4" id="KW-1185">Reference proteome</keyword>
<dbReference type="Gene3D" id="3.80.10.10">
    <property type="entry name" value="Ribonuclease Inhibitor"/>
    <property type="match status" value="1"/>
</dbReference>
<dbReference type="PROSITE" id="PS51450">
    <property type="entry name" value="LRR"/>
    <property type="match status" value="3"/>
</dbReference>
<dbReference type="InterPro" id="IPR032675">
    <property type="entry name" value="LRR_dom_sf"/>
</dbReference>
<protein>
    <recommendedName>
        <fullName evidence="5">Leucine-rich repeat-containing protein 57</fullName>
    </recommendedName>
</protein>
<dbReference type="SMART" id="SM00364">
    <property type="entry name" value="LRR_BAC"/>
    <property type="match status" value="3"/>
</dbReference>
<dbReference type="OrthoDB" id="1728874at2759"/>
<dbReference type="Pfam" id="PF13855">
    <property type="entry name" value="LRR_8"/>
    <property type="match status" value="1"/>
</dbReference>
<evidence type="ECO:0000313" key="4">
    <source>
        <dbReference type="Proteomes" id="UP000664859"/>
    </source>
</evidence>
<comment type="caution">
    <text evidence="3">The sequence shown here is derived from an EMBL/GenBank/DDBJ whole genome shotgun (WGS) entry which is preliminary data.</text>
</comment>
<proteinExistence type="predicted"/>
<keyword evidence="2" id="KW-0677">Repeat</keyword>
<dbReference type="InterPro" id="IPR001611">
    <property type="entry name" value="Leu-rich_rpt"/>
</dbReference>
<reference evidence="3" key="1">
    <citation type="submission" date="2021-02" db="EMBL/GenBank/DDBJ databases">
        <title>First Annotated Genome of the Yellow-green Alga Tribonema minus.</title>
        <authorList>
            <person name="Mahan K.M."/>
        </authorList>
    </citation>
    <scope>NUCLEOTIDE SEQUENCE</scope>
    <source>
        <strain evidence="3">UTEX B ZZ1240</strain>
    </source>
</reference>
<dbReference type="EMBL" id="JAFCMP010000518">
    <property type="protein sequence ID" value="KAG5178089.1"/>
    <property type="molecule type" value="Genomic_DNA"/>
</dbReference>
<dbReference type="InterPro" id="IPR003591">
    <property type="entry name" value="Leu-rich_rpt_typical-subtyp"/>
</dbReference>
<evidence type="ECO:0008006" key="5">
    <source>
        <dbReference type="Google" id="ProtNLM"/>
    </source>
</evidence>
<dbReference type="SMART" id="SM00369">
    <property type="entry name" value="LRR_TYP"/>
    <property type="match status" value="6"/>
</dbReference>
<dbReference type="AlphaFoldDB" id="A0A836CA00"/>
<dbReference type="SUPFAM" id="SSF52058">
    <property type="entry name" value="L domain-like"/>
    <property type="match status" value="1"/>
</dbReference>
<gene>
    <name evidence="3" type="ORF">JKP88DRAFT_270600</name>
</gene>
<organism evidence="3 4">
    <name type="scientific">Tribonema minus</name>
    <dbReference type="NCBI Taxonomy" id="303371"/>
    <lineage>
        <taxon>Eukaryota</taxon>
        <taxon>Sar</taxon>
        <taxon>Stramenopiles</taxon>
        <taxon>Ochrophyta</taxon>
        <taxon>PX clade</taxon>
        <taxon>Xanthophyceae</taxon>
        <taxon>Tribonematales</taxon>
        <taxon>Tribonemataceae</taxon>
        <taxon>Tribonema</taxon>
    </lineage>
</organism>
<dbReference type="Proteomes" id="UP000664859">
    <property type="component" value="Unassembled WGS sequence"/>
</dbReference>
<name>A0A836CA00_9STRA</name>
<evidence type="ECO:0000256" key="2">
    <source>
        <dbReference type="ARBA" id="ARBA00022737"/>
    </source>
</evidence>
<accession>A0A836CA00</accession>
<evidence type="ECO:0000313" key="3">
    <source>
        <dbReference type="EMBL" id="KAG5178089.1"/>
    </source>
</evidence>
<evidence type="ECO:0000256" key="1">
    <source>
        <dbReference type="ARBA" id="ARBA00022614"/>
    </source>
</evidence>